<feature type="compositionally biased region" description="Polar residues" evidence="1">
    <location>
        <begin position="143"/>
        <end position="153"/>
    </location>
</feature>
<evidence type="ECO:0000313" key="3">
    <source>
        <dbReference type="EMBL" id="KAJ7759767.1"/>
    </source>
</evidence>
<name>A0AAD7NGD4_9AGAR</name>
<feature type="region of interest" description="Disordered" evidence="1">
    <location>
        <begin position="103"/>
        <end position="127"/>
    </location>
</feature>
<dbReference type="Proteomes" id="UP001215280">
    <property type="component" value="Unassembled WGS sequence"/>
</dbReference>
<dbReference type="AlphaFoldDB" id="A0AAD7NGD4"/>
<evidence type="ECO:0000313" key="4">
    <source>
        <dbReference type="Proteomes" id="UP001215280"/>
    </source>
</evidence>
<dbReference type="Pfam" id="PF08914">
    <property type="entry name" value="Myb_Rap1"/>
    <property type="match status" value="1"/>
</dbReference>
<accession>A0AAD7NGD4</accession>
<protein>
    <recommendedName>
        <fullName evidence="2">TERF2-interacting telomeric protein 1 Myb domain-containing protein</fullName>
    </recommendedName>
</protein>
<dbReference type="InterPro" id="IPR009057">
    <property type="entry name" value="Homeodomain-like_sf"/>
</dbReference>
<dbReference type="EMBL" id="JARJLG010000051">
    <property type="protein sequence ID" value="KAJ7759767.1"/>
    <property type="molecule type" value="Genomic_DNA"/>
</dbReference>
<dbReference type="CDD" id="cd11655">
    <property type="entry name" value="rap1_myb-like"/>
    <property type="match status" value="1"/>
</dbReference>
<feature type="compositionally biased region" description="Acidic residues" evidence="1">
    <location>
        <begin position="251"/>
        <end position="260"/>
    </location>
</feature>
<feature type="region of interest" description="Disordered" evidence="1">
    <location>
        <begin position="239"/>
        <end position="281"/>
    </location>
</feature>
<dbReference type="Gene3D" id="1.10.10.60">
    <property type="entry name" value="Homeodomain-like"/>
    <property type="match status" value="1"/>
</dbReference>
<comment type="caution">
    <text evidence="3">The sequence shown here is derived from an EMBL/GenBank/DDBJ whole genome shotgun (WGS) entry which is preliminary data.</text>
</comment>
<keyword evidence="4" id="KW-1185">Reference proteome</keyword>
<reference evidence="3" key="1">
    <citation type="submission" date="2023-03" db="EMBL/GenBank/DDBJ databases">
        <title>Massive genome expansion in bonnet fungi (Mycena s.s.) driven by repeated elements and novel gene families across ecological guilds.</title>
        <authorList>
            <consortium name="Lawrence Berkeley National Laboratory"/>
            <person name="Harder C.B."/>
            <person name="Miyauchi S."/>
            <person name="Viragh M."/>
            <person name="Kuo A."/>
            <person name="Thoen E."/>
            <person name="Andreopoulos B."/>
            <person name="Lu D."/>
            <person name="Skrede I."/>
            <person name="Drula E."/>
            <person name="Henrissat B."/>
            <person name="Morin E."/>
            <person name="Kohler A."/>
            <person name="Barry K."/>
            <person name="LaButti K."/>
            <person name="Morin E."/>
            <person name="Salamov A."/>
            <person name="Lipzen A."/>
            <person name="Mereny Z."/>
            <person name="Hegedus B."/>
            <person name="Baldrian P."/>
            <person name="Stursova M."/>
            <person name="Weitz H."/>
            <person name="Taylor A."/>
            <person name="Grigoriev I.V."/>
            <person name="Nagy L.G."/>
            <person name="Martin F."/>
            <person name="Kauserud H."/>
        </authorList>
    </citation>
    <scope>NUCLEOTIDE SEQUENCE</scope>
    <source>
        <strain evidence="3">CBHHK188m</strain>
    </source>
</reference>
<feature type="compositionally biased region" description="Polar residues" evidence="1">
    <location>
        <begin position="170"/>
        <end position="180"/>
    </location>
</feature>
<dbReference type="InterPro" id="IPR015010">
    <property type="entry name" value="TERF2IP_Myb"/>
</dbReference>
<sequence length="281" mass="30377">MDAEPPFTRDEDKHLVKFISAHGVHTVDRRGSKLYAVLGPEASDEFAWSRKHPAKSWRDRYTASVSKVDAVVTQYERKMMQPARLPTTPPPIKTLGAKAHDTGRYGSVSVDSRAPPAPLGPPVHQASRLSVESSQICKYASHVSMSQGQSQVDSSSPLSTPTPAPKRRSQPVSSTIPVAPSSAVTSTLEIAHAVHKKLAKTARKTMFSIDFAWAVYAQLGSVEATRAALRQMADAVDEALQNTTDGQSAGEDTDHDDEIADNGKRKGGAISETKSPKKRKI</sequence>
<feature type="domain" description="TERF2-interacting telomeric protein 1 Myb" evidence="2">
    <location>
        <begin position="7"/>
        <end position="65"/>
    </location>
</feature>
<evidence type="ECO:0000259" key="2">
    <source>
        <dbReference type="Pfam" id="PF08914"/>
    </source>
</evidence>
<gene>
    <name evidence="3" type="ORF">DFH07DRAFT_1023351</name>
</gene>
<feature type="region of interest" description="Disordered" evidence="1">
    <location>
        <begin position="142"/>
        <end position="180"/>
    </location>
</feature>
<organism evidence="3 4">
    <name type="scientific">Mycena maculata</name>
    <dbReference type="NCBI Taxonomy" id="230809"/>
    <lineage>
        <taxon>Eukaryota</taxon>
        <taxon>Fungi</taxon>
        <taxon>Dikarya</taxon>
        <taxon>Basidiomycota</taxon>
        <taxon>Agaricomycotina</taxon>
        <taxon>Agaricomycetes</taxon>
        <taxon>Agaricomycetidae</taxon>
        <taxon>Agaricales</taxon>
        <taxon>Marasmiineae</taxon>
        <taxon>Mycenaceae</taxon>
        <taxon>Mycena</taxon>
    </lineage>
</organism>
<dbReference type="SUPFAM" id="SSF46689">
    <property type="entry name" value="Homeodomain-like"/>
    <property type="match status" value="1"/>
</dbReference>
<evidence type="ECO:0000256" key="1">
    <source>
        <dbReference type="SAM" id="MobiDB-lite"/>
    </source>
</evidence>
<proteinExistence type="predicted"/>